<sequence>MAGGVEGKKRSGRSYRPAVEAMEALRLLSGATAAASLPGVAAEHGVLSDPPAGLAPLGRDVPAVSGDAWDEALIQTQLADLLGRGTTADAAARAATSGTAAVDGSSSEAATPDPAAVSSGLSQLDRYLNRTWYRAAIPVHQQDDCTQAVYATLLQQVGRARFEALLGDVGHSGIKDVFTRETNDGLAFFRAVDMVKKRAQRERSYVSIDAVDVASPASGPDAHAWRDALREAIDQSLSPKEASLIHETLMGKTPAEIAQAWGVAPKTISNEKTRVIQKLRQALLVEAVD</sequence>
<feature type="domain" description="HTH luxR-type" evidence="2">
    <location>
        <begin position="234"/>
        <end position="287"/>
    </location>
</feature>
<dbReference type="InterPro" id="IPR036388">
    <property type="entry name" value="WH-like_DNA-bd_sf"/>
</dbReference>
<feature type="region of interest" description="Disordered" evidence="1">
    <location>
        <begin position="98"/>
        <end position="117"/>
    </location>
</feature>
<evidence type="ECO:0000313" key="4">
    <source>
        <dbReference type="Proteomes" id="UP000324233"/>
    </source>
</evidence>
<gene>
    <name evidence="3" type="ORF">OJF2_66310</name>
</gene>
<name>A0A5B9WD95_9BACT</name>
<dbReference type="EMBL" id="CP042997">
    <property type="protein sequence ID" value="QEH38035.1"/>
    <property type="molecule type" value="Genomic_DNA"/>
</dbReference>
<dbReference type="KEGG" id="agv:OJF2_66310"/>
<protein>
    <submittedName>
        <fullName evidence="3">Bacterial regulatory protein, luxR family</fullName>
    </submittedName>
</protein>
<dbReference type="RefSeq" id="WP_246196261.1">
    <property type="nucleotide sequence ID" value="NZ_CP042997.1"/>
</dbReference>
<dbReference type="GO" id="GO:0006355">
    <property type="term" value="P:regulation of DNA-templated transcription"/>
    <property type="evidence" value="ECO:0007669"/>
    <property type="project" value="InterPro"/>
</dbReference>
<dbReference type="InterPro" id="IPR000792">
    <property type="entry name" value="Tscrpt_reg_LuxR_C"/>
</dbReference>
<dbReference type="GO" id="GO:0003677">
    <property type="term" value="F:DNA binding"/>
    <property type="evidence" value="ECO:0007669"/>
    <property type="project" value="InterPro"/>
</dbReference>
<accession>A0A5B9WD95</accession>
<dbReference type="SUPFAM" id="SSF46894">
    <property type="entry name" value="C-terminal effector domain of the bipartite response regulators"/>
    <property type="match status" value="1"/>
</dbReference>
<dbReference type="InterPro" id="IPR016032">
    <property type="entry name" value="Sig_transdc_resp-reg_C-effctor"/>
</dbReference>
<evidence type="ECO:0000256" key="1">
    <source>
        <dbReference type="SAM" id="MobiDB-lite"/>
    </source>
</evidence>
<dbReference type="PRINTS" id="PR00038">
    <property type="entry name" value="HTHLUXR"/>
</dbReference>
<dbReference type="SMART" id="SM00421">
    <property type="entry name" value="HTH_LUXR"/>
    <property type="match status" value="1"/>
</dbReference>
<reference evidence="3 4" key="1">
    <citation type="submission" date="2019-08" db="EMBL/GenBank/DDBJ databases">
        <title>Deep-cultivation of Planctomycetes and their phenomic and genomic characterization uncovers novel biology.</title>
        <authorList>
            <person name="Wiegand S."/>
            <person name="Jogler M."/>
            <person name="Boedeker C."/>
            <person name="Pinto D."/>
            <person name="Vollmers J."/>
            <person name="Rivas-Marin E."/>
            <person name="Kohn T."/>
            <person name="Peeters S.H."/>
            <person name="Heuer A."/>
            <person name="Rast P."/>
            <person name="Oberbeckmann S."/>
            <person name="Bunk B."/>
            <person name="Jeske O."/>
            <person name="Meyerdierks A."/>
            <person name="Storesund J.E."/>
            <person name="Kallscheuer N."/>
            <person name="Luecker S."/>
            <person name="Lage O.M."/>
            <person name="Pohl T."/>
            <person name="Merkel B.J."/>
            <person name="Hornburger P."/>
            <person name="Mueller R.-W."/>
            <person name="Bruemmer F."/>
            <person name="Labrenz M."/>
            <person name="Spormann A.M."/>
            <person name="Op den Camp H."/>
            <person name="Overmann J."/>
            <person name="Amann R."/>
            <person name="Jetten M.S.M."/>
            <person name="Mascher T."/>
            <person name="Medema M.H."/>
            <person name="Devos D.P."/>
            <person name="Kaster A.-K."/>
            <person name="Ovreas L."/>
            <person name="Rohde M."/>
            <person name="Galperin M.Y."/>
            <person name="Jogler C."/>
        </authorList>
    </citation>
    <scope>NUCLEOTIDE SEQUENCE [LARGE SCALE GENOMIC DNA]</scope>
    <source>
        <strain evidence="3 4">OJF2</strain>
    </source>
</reference>
<dbReference type="AlphaFoldDB" id="A0A5B9WD95"/>
<proteinExistence type="predicted"/>
<dbReference type="Gene3D" id="1.10.10.10">
    <property type="entry name" value="Winged helix-like DNA-binding domain superfamily/Winged helix DNA-binding domain"/>
    <property type="match status" value="1"/>
</dbReference>
<dbReference type="Pfam" id="PF00196">
    <property type="entry name" value="GerE"/>
    <property type="match status" value="1"/>
</dbReference>
<dbReference type="Proteomes" id="UP000324233">
    <property type="component" value="Chromosome"/>
</dbReference>
<evidence type="ECO:0000313" key="3">
    <source>
        <dbReference type="EMBL" id="QEH38035.1"/>
    </source>
</evidence>
<evidence type="ECO:0000259" key="2">
    <source>
        <dbReference type="SMART" id="SM00421"/>
    </source>
</evidence>
<keyword evidence="4" id="KW-1185">Reference proteome</keyword>
<organism evidence="3 4">
    <name type="scientific">Aquisphaera giovannonii</name>
    <dbReference type="NCBI Taxonomy" id="406548"/>
    <lineage>
        <taxon>Bacteria</taxon>
        <taxon>Pseudomonadati</taxon>
        <taxon>Planctomycetota</taxon>
        <taxon>Planctomycetia</taxon>
        <taxon>Isosphaerales</taxon>
        <taxon>Isosphaeraceae</taxon>
        <taxon>Aquisphaera</taxon>
    </lineage>
</organism>